<name>M9SDB8_METAX</name>
<dbReference type="eggNOG" id="arCOG01917">
    <property type="taxonomic scope" value="Archaea"/>
</dbReference>
<dbReference type="KEGG" id="max:MMALV_10040"/>
<dbReference type="EMBL" id="CP004049">
    <property type="protein sequence ID" value="AGI85739.1"/>
    <property type="molecule type" value="Genomic_DNA"/>
</dbReference>
<dbReference type="HOGENOM" id="CLU_1451354_0_0_2"/>
<dbReference type="Proteomes" id="UP000012672">
    <property type="component" value="Chromosome"/>
</dbReference>
<feature type="transmembrane region" description="Helical" evidence="1">
    <location>
        <begin position="119"/>
        <end position="144"/>
    </location>
</feature>
<keyword evidence="1" id="KW-0812">Transmembrane</keyword>
<keyword evidence="1" id="KW-1133">Transmembrane helix</keyword>
<reference evidence="3 4" key="1">
    <citation type="journal article" date="2012" name="J. Bacteriol.">
        <title>Genome sequence of 'Candidatus Methanomethylophilus alvus' Mx1201, a methanogenic archaeon from the human gut belonging to a seventh order of methanogens.</title>
        <authorList>
            <person name="Borrel G."/>
            <person name="Harris H.M."/>
            <person name="Tottey W."/>
            <person name="Mihajlovski A."/>
            <person name="Parisot N."/>
            <person name="Peyretaillade E."/>
            <person name="Peyret P."/>
            <person name="Gribaldo S."/>
            <person name="O'Toole P.W."/>
            <person name="Brugere J.F."/>
        </authorList>
    </citation>
    <scope>NUCLEOTIDE SEQUENCE [LARGE SCALE GENOMIC DNA]</scope>
    <source>
        <strain evidence="3 4">Mx1201</strain>
    </source>
</reference>
<sequence length="157" mass="16545">MVELMAYCPKCGTLLSPSDRFCPKCGTPNDGSAYGGTGCGTSGTYSPPVNDGSLDTVAMLTLLWGLLAIAIGLGLTSMVFVADMEAGMYMLVLMSGLILSGLFSLITSIKAKNRTDYNVCIWCCVLSSICAIASVICFIVGIIICFQISSKRSCFKS</sequence>
<evidence type="ECO:0000259" key="2">
    <source>
        <dbReference type="Pfam" id="PF13248"/>
    </source>
</evidence>
<keyword evidence="4" id="KW-1185">Reference proteome</keyword>
<dbReference type="InParanoid" id="M9SDB8"/>
<dbReference type="AlphaFoldDB" id="M9SDB8"/>
<organism evidence="3 4">
    <name type="scientific">Methanomethylophilus alvi (strain Mx1201)</name>
    <dbReference type="NCBI Taxonomy" id="1236689"/>
    <lineage>
        <taxon>Archaea</taxon>
        <taxon>Methanobacteriati</taxon>
        <taxon>Thermoplasmatota</taxon>
        <taxon>Thermoplasmata</taxon>
        <taxon>Methanomassiliicoccales</taxon>
        <taxon>Methanomethylophilaceae</taxon>
        <taxon>Methanomethylophilus</taxon>
    </lineage>
</organism>
<gene>
    <name evidence="3" type="ORF">MMALV_10040</name>
</gene>
<feature type="domain" description="Putative zinc-ribbon" evidence="2">
    <location>
        <begin position="5"/>
        <end position="28"/>
    </location>
</feature>
<dbReference type="Pfam" id="PF13248">
    <property type="entry name" value="Zn_ribbon_3"/>
    <property type="match status" value="1"/>
</dbReference>
<protein>
    <recommendedName>
        <fullName evidence="2">Putative zinc-ribbon domain-containing protein</fullName>
    </recommendedName>
</protein>
<evidence type="ECO:0000256" key="1">
    <source>
        <dbReference type="SAM" id="Phobius"/>
    </source>
</evidence>
<feature type="transmembrane region" description="Helical" evidence="1">
    <location>
        <begin position="88"/>
        <end position="107"/>
    </location>
</feature>
<keyword evidence="1" id="KW-0472">Membrane</keyword>
<proteinExistence type="predicted"/>
<feature type="transmembrane region" description="Helical" evidence="1">
    <location>
        <begin position="62"/>
        <end position="82"/>
    </location>
</feature>
<accession>M9SDB8</accession>
<dbReference type="InterPro" id="IPR059113">
    <property type="entry name" value="Znf_ribbon"/>
</dbReference>
<dbReference type="STRING" id="1236689.MMALV_10040"/>
<evidence type="ECO:0000313" key="4">
    <source>
        <dbReference type="Proteomes" id="UP000012672"/>
    </source>
</evidence>
<evidence type="ECO:0000313" key="3">
    <source>
        <dbReference type="EMBL" id="AGI85739.1"/>
    </source>
</evidence>